<dbReference type="SUPFAM" id="SSF56935">
    <property type="entry name" value="Porins"/>
    <property type="match status" value="1"/>
</dbReference>
<keyword evidence="5 9" id="KW-0798">TonB box</keyword>
<evidence type="ECO:0000256" key="6">
    <source>
        <dbReference type="ARBA" id="ARBA00023136"/>
    </source>
</evidence>
<dbReference type="PROSITE" id="PS52016">
    <property type="entry name" value="TONB_DEPENDENT_REC_3"/>
    <property type="match status" value="1"/>
</dbReference>
<accession>A0A841J2C4</accession>
<dbReference type="GO" id="GO:0009279">
    <property type="term" value="C:cell outer membrane"/>
    <property type="evidence" value="ECO:0007669"/>
    <property type="project" value="UniProtKB-SubCell"/>
</dbReference>
<evidence type="ECO:0000256" key="3">
    <source>
        <dbReference type="ARBA" id="ARBA00022452"/>
    </source>
</evidence>
<sequence>MAQEAATTATEAPAADEGEIIVTGSILRRNDIDTPSPITVLSAENLDRRAQTSTQEAIQNLASNNGPALTNSFSANGAFAGGASAVSLRGLSTNSTLVLFDGLRAAYYPLADDGTRNFVDLNTIPDDIIQEIEVLRDGASSSYGADAIAGVVNIKTRRQFSGVAGRAEAGISSRGDAANQRLSLMVGKGDIASDGFNVYASGFYNHSAALYNRDRGYPYNSDDQRNICFNGNCGPNNVVNGLNGDGAFPDNGFNTALATFFVRPYDATNTTAQGRNQFLNPAAGCRAGTAYNPTAAELALPNNGSVPTTVCQEDITNLYGVIAPEITRFGGSLKATVSVGDNSEAYALFNFVQSNVSYSGIPTTIRGNAAPPFFFPRYSTSAPSVAYGNSVLTLPVFVCPRGTTAPCTAANGTLNPNNPFAAQGQVARLSGRLSDSREYDETRSRVYRVAAGIKGTVFNNWDYSVDVTAMHNELRHEYRGYAYIQHLLDVIADGSYNFVNPELNSQAVRDYVTPVNINNSTSDLYQAQFSLGKSLFDLPGGPLQIGFGAAIRYEAVDAPSANSDINGPTERYFRINGFGVKGHRTVYSAYGEVNAPVLDSVELNVSGRYDKYSSGQSNFSPKFGATFTPIKQVLLRGTYSRGFRIPSFGEANATFPTTGFVGNSAGTFNDAYLAQYGCTVATFDDDCPTYLSTGSYGSTNLSNPNLRPEKSRSFTGGVVFKPTRNLTFSVDYYNIKKTDVITTASVTPALKAYYAGQPIPAGFTVTPDGVDPDFTTAIPRVAFVGAQFINANTQKSEGLDFAANLNLPLSDRISWTSNIEASYIIELSTTFPDGSKESYAGTLGNFNLTAGSGTPRWHANWQNTLSFDDKFTLTGTVNYFDSYKLTAEDQFGPGSRNDCSGFDIDYTPCKVRRYITLDLVGTVKVGDNFTLYANVLNVLNDLPPIDAVTYGAHLYNPIQGGTGIIGRSFRAGVKVGF</sequence>
<dbReference type="AlphaFoldDB" id="A0A841J2C4"/>
<keyword evidence="6 8" id="KW-0472">Membrane</keyword>
<proteinExistence type="inferred from homology"/>
<evidence type="ECO:0000256" key="7">
    <source>
        <dbReference type="ARBA" id="ARBA00023237"/>
    </source>
</evidence>
<dbReference type="Proteomes" id="UP000552700">
    <property type="component" value="Unassembled WGS sequence"/>
</dbReference>
<evidence type="ECO:0000259" key="11">
    <source>
        <dbReference type="Pfam" id="PF07715"/>
    </source>
</evidence>
<feature type="domain" description="TonB-dependent receptor-like beta-barrel" evidence="10">
    <location>
        <begin position="431"/>
        <end position="938"/>
    </location>
</feature>
<protein>
    <submittedName>
        <fullName evidence="12">Iron complex outermembrane receptor protein</fullName>
    </submittedName>
</protein>
<keyword evidence="13" id="KW-1185">Reference proteome</keyword>
<evidence type="ECO:0000256" key="2">
    <source>
        <dbReference type="ARBA" id="ARBA00022448"/>
    </source>
</evidence>
<organism evidence="12 13">
    <name type="scientific">Sphingobium subterraneum</name>
    <dbReference type="NCBI Taxonomy" id="627688"/>
    <lineage>
        <taxon>Bacteria</taxon>
        <taxon>Pseudomonadati</taxon>
        <taxon>Pseudomonadota</taxon>
        <taxon>Alphaproteobacteria</taxon>
        <taxon>Sphingomonadales</taxon>
        <taxon>Sphingomonadaceae</taxon>
        <taxon>Sphingobium</taxon>
    </lineage>
</organism>
<dbReference type="InterPro" id="IPR036942">
    <property type="entry name" value="Beta-barrel_TonB_sf"/>
</dbReference>
<dbReference type="InterPro" id="IPR000531">
    <property type="entry name" value="Beta-barrel_TonB"/>
</dbReference>
<keyword evidence="3 8" id="KW-1134">Transmembrane beta strand</keyword>
<feature type="domain" description="TonB-dependent receptor plug" evidence="11">
    <location>
        <begin position="32"/>
        <end position="151"/>
    </location>
</feature>
<evidence type="ECO:0000313" key="12">
    <source>
        <dbReference type="EMBL" id="MBB6124502.1"/>
    </source>
</evidence>
<dbReference type="Gene3D" id="2.40.170.20">
    <property type="entry name" value="TonB-dependent receptor, beta-barrel domain"/>
    <property type="match status" value="1"/>
</dbReference>
<dbReference type="Pfam" id="PF00593">
    <property type="entry name" value="TonB_dep_Rec_b-barrel"/>
    <property type="match status" value="1"/>
</dbReference>
<keyword evidence="7 8" id="KW-0998">Cell outer membrane</keyword>
<keyword evidence="12" id="KW-0675">Receptor</keyword>
<dbReference type="PANTHER" id="PTHR47234:SF2">
    <property type="entry name" value="TONB-DEPENDENT RECEPTOR"/>
    <property type="match status" value="1"/>
</dbReference>
<keyword evidence="2 8" id="KW-0813">Transport</keyword>
<evidence type="ECO:0000256" key="1">
    <source>
        <dbReference type="ARBA" id="ARBA00004571"/>
    </source>
</evidence>
<dbReference type="PANTHER" id="PTHR47234">
    <property type="match status" value="1"/>
</dbReference>
<evidence type="ECO:0000259" key="10">
    <source>
        <dbReference type="Pfam" id="PF00593"/>
    </source>
</evidence>
<dbReference type="EMBL" id="JACIJP010000003">
    <property type="protein sequence ID" value="MBB6124502.1"/>
    <property type="molecule type" value="Genomic_DNA"/>
</dbReference>
<gene>
    <name evidence="12" type="ORF">FHS92_002247</name>
</gene>
<evidence type="ECO:0000313" key="13">
    <source>
        <dbReference type="Proteomes" id="UP000552700"/>
    </source>
</evidence>
<dbReference type="InterPro" id="IPR012910">
    <property type="entry name" value="Plug_dom"/>
</dbReference>
<evidence type="ECO:0000256" key="8">
    <source>
        <dbReference type="PROSITE-ProRule" id="PRU01360"/>
    </source>
</evidence>
<comment type="subcellular location">
    <subcellularLocation>
        <location evidence="1 8">Cell outer membrane</location>
        <topology evidence="1 8">Multi-pass membrane protein</topology>
    </subcellularLocation>
</comment>
<dbReference type="InterPro" id="IPR037066">
    <property type="entry name" value="Plug_dom_sf"/>
</dbReference>
<reference evidence="12 13" key="1">
    <citation type="submission" date="2020-08" db="EMBL/GenBank/DDBJ databases">
        <title>Genomic Encyclopedia of Type Strains, Phase IV (KMG-IV): sequencing the most valuable type-strain genomes for metagenomic binning, comparative biology and taxonomic classification.</title>
        <authorList>
            <person name="Goeker M."/>
        </authorList>
    </citation>
    <scope>NUCLEOTIDE SEQUENCE [LARGE SCALE GENOMIC DNA]</scope>
    <source>
        <strain evidence="12 13">DSM 102255</strain>
    </source>
</reference>
<comment type="similarity">
    <text evidence="8 9">Belongs to the TonB-dependent receptor family.</text>
</comment>
<keyword evidence="4 8" id="KW-0812">Transmembrane</keyword>
<dbReference type="InterPro" id="IPR039426">
    <property type="entry name" value="TonB-dep_rcpt-like"/>
</dbReference>
<dbReference type="Pfam" id="PF07715">
    <property type="entry name" value="Plug"/>
    <property type="match status" value="1"/>
</dbReference>
<name>A0A841J2C4_9SPHN</name>
<evidence type="ECO:0000256" key="9">
    <source>
        <dbReference type="RuleBase" id="RU003357"/>
    </source>
</evidence>
<comment type="caution">
    <text evidence="12">The sequence shown here is derived from an EMBL/GenBank/DDBJ whole genome shotgun (WGS) entry which is preliminary data.</text>
</comment>
<dbReference type="Gene3D" id="2.170.130.10">
    <property type="entry name" value="TonB-dependent receptor, plug domain"/>
    <property type="match status" value="1"/>
</dbReference>
<evidence type="ECO:0000256" key="5">
    <source>
        <dbReference type="ARBA" id="ARBA00023077"/>
    </source>
</evidence>
<evidence type="ECO:0000256" key="4">
    <source>
        <dbReference type="ARBA" id="ARBA00022692"/>
    </source>
</evidence>